<keyword evidence="2" id="KW-0539">Nucleus</keyword>
<dbReference type="PANTHER" id="PTHR44267">
    <property type="entry name" value="WD REPEAT-CONTAINING PROTEIN 43"/>
    <property type="match status" value="1"/>
</dbReference>
<dbReference type="OMA" id="PCTALTW"/>
<dbReference type="Gene3D" id="2.130.10.10">
    <property type="entry name" value="YVTN repeat-like/Quinoprotein amine dehydrogenase"/>
    <property type="match status" value="2"/>
</dbReference>
<evidence type="ECO:0000256" key="3">
    <source>
        <dbReference type="ARBA" id="ARBA00038335"/>
    </source>
</evidence>
<evidence type="ECO:0000313" key="9">
    <source>
        <dbReference type="Proteomes" id="UP000009046"/>
    </source>
</evidence>
<dbReference type="Pfam" id="PF00400">
    <property type="entry name" value="WD40"/>
    <property type="match status" value="1"/>
</dbReference>
<dbReference type="InterPro" id="IPR036322">
    <property type="entry name" value="WD40_repeat_dom_sf"/>
</dbReference>
<feature type="region of interest" description="Disordered" evidence="5">
    <location>
        <begin position="542"/>
        <end position="588"/>
    </location>
</feature>
<evidence type="ECO:0000259" key="6">
    <source>
        <dbReference type="Pfam" id="PF04003"/>
    </source>
</evidence>
<dbReference type="PANTHER" id="PTHR44267:SF1">
    <property type="entry name" value="WD REPEAT-CONTAINING PROTEIN 43"/>
    <property type="match status" value="1"/>
</dbReference>
<gene>
    <name evidence="8" type="primary">8238794</name>
    <name evidence="7" type="ORF">Phum_PHUM249020</name>
</gene>
<comment type="similarity">
    <text evidence="3">Belongs to the UTP5 family.</text>
</comment>
<dbReference type="EnsemblMetazoa" id="PHUM249020-RA">
    <property type="protein sequence ID" value="PHUM249020-PA"/>
    <property type="gene ID" value="PHUM249020"/>
</dbReference>
<keyword evidence="4" id="KW-0853">WD repeat</keyword>
<dbReference type="SUPFAM" id="SSF50978">
    <property type="entry name" value="WD40 repeat-like"/>
    <property type="match status" value="1"/>
</dbReference>
<comment type="subcellular location">
    <subcellularLocation>
        <location evidence="1">Nucleus</location>
    </subcellularLocation>
</comment>
<evidence type="ECO:0000256" key="1">
    <source>
        <dbReference type="ARBA" id="ARBA00004123"/>
    </source>
</evidence>
<protein>
    <submittedName>
        <fullName evidence="7 8">WD-repeat protein, putative</fullName>
    </submittedName>
</protein>
<feature type="compositionally biased region" description="Acidic residues" evidence="5">
    <location>
        <begin position="570"/>
        <end position="588"/>
    </location>
</feature>
<dbReference type="OrthoDB" id="30195at2759"/>
<reference evidence="8" key="3">
    <citation type="submission" date="2020-05" db="UniProtKB">
        <authorList>
            <consortium name="EnsemblMetazoa"/>
        </authorList>
    </citation>
    <scope>IDENTIFICATION</scope>
    <source>
        <strain evidence="8">USDA</strain>
    </source>
</reference>
<evidence type="ECO:0000313" key="7">
    <source>
        <dbReference type="EMBL" id="EEB13609.1"/>
    </source>
</evidence>
<dbReference type="PROSITE" id="PS50294">
    <property type="entry name" value="WD_REPEATS_REGION"/>
    <property type="match status" value="1"/>
</dbReference>
<name>E0VJQ3_PEDHC</name>
<accession>E0VJQ3</accession>
<dbReference type="STRING" id="121224.E0VJQ3"/>
<dbReference type="InterPro" id="IPR001680">
    <property type="entry name" value="WD40_rpt"/>
</dbReference>
<feature type="domain" description="Small-subunit processome Utp12" evidence="6">
    <location>
        <begin position="426"/>
        <end position="528"/>
    </location>
</feature>
<dbReference type="GeneID" id="8238794"/>
<dbReference type="GO" id="GO:0000462">
    <property type="term" value="P:maturation of SSU-rRNA from tricistronic rRNA transcript (SSU-rRNA, 5.8S rRNA, LSU-rRNA)"/>
    <property type="evidence" value="ECO:0007669"/>
    <property type="project" value="TreeGrafter"/>
</dbReference>
<dbReference type="KEGG" id="phu:Phum_PHUM249020"/>
<dbReference type="InParanoid" id="E0VJQ3"/>
<keyword evidence="9" id="KW-1185">Reference proteome</keyword>
<dbReference type="VEuPathDB" id="VectorBase:PHUM249020"/>
<dbReference type="AlphaFoldDB" id="E0VJQ3"/>
<evidence type="ECO:0000313" key="8">
    <source>
        <dbReference type="EnsemblMetazoa" id="PHUM249020-PA"/>
    </source>
</evidence>
<dbReference type="eggNOG" id="KOG4547">
    <property type="taxonomic scope" value="Eukaryota"/>
</dbReference>
<feature type="repeat" description="WD" evidence="4">
    <location>
        <begin position="107"/>
        <end position="140"/>
    </location>
</feature>
<evidence type="ECO:0000256" key="4">
    <source>
        <dbReference type="PROSITE-ProRule" id="PRU00221"/>
    </source>
</evidence>
<dbReference type="CTD" id="8238794"/>
<dbReference type="SMART" id="SM00320">
    <property type="entry name" value="WD40"/>
    <property type="match status" value="4"/>
</dbReference>
<reference evidence="7" key="2">
    <citation type="submission" date="2007-04" db="EMBL/GenBank/DDBJ databases">
        <title>The genome of the human body louse.</title>
        <authorList>
            <consortium name="The Human Body Louse Genome Consortium"/>
            <person name="Kirkness E."/>
            <person name="Walenz B."/>
            <person name="Hass B."/>
            <person name="Bruggner R."/>
            <person name="Strausberg R."/>
        </authorList>
    </citation>
    <scope>NUCLEOTIDE SEQUENCE</scope>
    <source>
        <strain evidence="7">USDA</strain>
    </source>
</reference>
<dbReference type="EMBL" id="DS235226">
    <property type="protein sequence ID" value="EEB13609.1"/>
    <property type="molecule type" value="Genomic_DNA"/>
</dbReference>
<dbReference type="PROSITE" id="PS50082">
    <property type="entry name" value="WD_REPEATS_2"/>
    <property type="match status" value="1"/>
</dbReference>
<dbReference type="InterPro" id="IPR015943">
    <property type="entry name" value="WD40/YVTN_repeat-like_dom_sf"/>
</dbReference>
<organism>
    <name type="scientific">Pediculus humanus subsp. corporis</name>
    <name type="common">Body louse</name>
    <dbReference type="NCBI Taxonomy" id="121224"/>
    <lineage>
        <taxon>Eukaryota</taxon>
        <taxon>Metazoa</taxon>
        <taxon>Ecdysozoa</taxon>
        <taxon>Arthropoda</taxon>
        <taxon>Hexapoda</taxon>
        <taxon>Insecta</taxon>
        <taxon>Pterygota</taxon>
        <taxon>Neoptera</taxon>
        <taxon>Paraneoptera</taxon>
        <taxon>Psocodea</taxon>
        <taxon>Troctomorpha</taxon>
        <taxon>Phthiraptera</taxon>
        <taxon>Anoplura</taxon>
        <taxon>Pediculidae</taxon>
        <taxon>Pediculus</taxon>
    </lineage>
</organism>
<proteinExistence type="inferred from homology"/>
<dbReference type="GO" id="GO:0005730">
    <property type="term" value="C:nucleolus"/>
    <property type="evidence" value="ECO:0007669"/>
    <property type="project" value="TreeGrafter"/>
</dbReference>
<sequence>MGDIGDFPNTFNNSGSLYSLCSSDGKLKIWDTSNNILKQECVRTSHLNSCCTCLIWIQVTKHSGHKRKKLKSVEHNIEESLDVIAVGSSLGSISLHDVATNSTIAELEGHSGKVNSLSWANGTTSLFSCSSDKHIIEWDLFQHKIKSKWKINKENTHCILALSNGKNLLTASFTIKLWDLEKKEVTKVFVGHGTEVISLVEVPNKDGYFVSAAKGDRVLSVWSLNSTDKKSNSIASLILQNAALSMQMINVEMETPTTLFALTEEGVLQIFRHKFNGNLSKPLKPVMTISLASDNKESKFSNPIPIYAIYPISNDKILVAYGNLAFLFFEVITISEYDQENVVLVREGKRKKVVNEFNSKAKVPVSGNDVEYQSANLAQKRGNKKKNEAPLEERLENLALVNPQSNEPPKKDNTAQLLLQGLQSKDKNILQSILIQAEPSVIDVTVKHLPVQALVPLIRELSGLMHGKTFTNKSAVDWLHSIVRTHSGILLSNSELSEIFEPLLASIDARVSVLTPLLKLKGRLSLITEQLGHNLDETVESSMEPLFTYQEESSDDGDLEKMSEGSLTGSDDDWDEYSEMEEEEMDEK</sequence>
<dbReference type="RefSeq" id="XP_002426347.1">
    <property type="nucleotide sequence ID" value="XM_002426302.1"/>
</dbReference>
<dbReference type="EMBL" id="AAZO01002888">
    <property type="status" value="NOT_ANNOTATED_CDS"/>
    <property type="molecule type" value="Genomic_DNA"/>
</dbReference>
<evidence type="ECO:0000256" key="5">
    <source>
        <dbReference type="SAM" id="MobiDB-lite"/>
    </source>
</evidence>
<dbReference type="HOGENOM" id="CLU_020516_1_0_1"/>
<evidence type="ECO:0000256" key="2">
    <source>
        <dbReference type="ARBA" id="ARBA00023242"/>
    </source>
</evidence>
<reference evidence="7" key="1">
    <citation type="submission" date="2007-04" db="EMBL/GenBank/DDBJ databases">
        <title>Annotation of Pediculus humanus corporis strain USDA.</title>
        <authorList>
            <person name="Kirkness E."/>
            <person name="Hannick L."/>
            <person name="Hass B."/>
            <person name="Bruggner R."/>
            <person name="Lawson D."/>
            <person name="Bidwell S."/>
            <person name="Joardar V."/>
            <person name="Caler E."/>
            <person name="Walenz B."/>
            <person name="Inman J."/>
            <person name="Schobel S."/>
            <person name="Galinsky K."/>
            <person name="Amedeo P."/>
            <person name="Strausberg R."/>
        </authorList>
    </citation>
    <scope>NUCLEOTIDE SEQUENCE</scope>
    <source>
        <strain evidence="7">USDA</strain>
    </source>
</reference>
<dbReference type="InterPro" id="IPR007148">
    <property type="entry name" value="SSU_processome_Utp12"/>
</dbReference>
<dbReference type="InterPro" id="IPR052414">
    <property type="entry name" value="U3_snoRNA-assoc_WDR"/>
</dbReference>
<dbReference type="FunCoup" id="E0VJQ3">
    <property type="interactions" value="1861"/>
</dbReference>
<dbReference type="Proteomes" id="UP000009046">
    <property type="component" value="Unassembled WGS sequence"/>
</dbReference>
<dbReference type="Pfam" id="PF04003">
    <property type="entry name" value="Utp12"/>
    <property type="match status" value="1"/>
</dbReference>